<keyword evidence="2" id="KW-0812">Transmembrane</keyword>
<evidence type="ECO:0008006" key="5">
    <source>
        <dbReference type="Google" id="ProtNLM"/>
    </source>
</evidence>
<feature type="transmembrane region" description="Helical" evidence="2">
    <location>
        <begin position="62"/>
        <end position="87"/>
    </location>
</feature>
<dbReference type="Proteomes" id="UP000609651">
    <property type="component" value="Unassembled WGS sequence"/>
</dbReference>
<keyword evidence="2" id="KW-0472">Membrane</keyword>
<comment type="caution">
    <text evidence="3">The sequence shown here is derived from an EMBL/GenBank/DDBJ whole genome shotgun (WGS) entry which is preliminary data.</text>
</comment>
<feature type="transmembrane region" description="Helical" evidence="2">
    <location>
        <begin position="144"/>
        <end position="174"/>
    </location>
</feature>
<protein>
    <recommendedName>
        <fullName evidence="5">DUF4190 domain-containing protein</fullName>
    </recommendedName>
</protein>
<keyword evidence="4" id="KW-1185">Reference proteome</keyword>
<feature type="region of interest" description="Disordered" evidence="1">
    <location>
        <begin position="1"/>
        <end position="55"/>
    </location>
</feature>
<organism evidence="3 4">
    <name type="scientific">Alienimonas chondri</name>
    <dbReference type="NCBI Taxonomy" id="2681879"/>
    <lineage>
        <taxon>Bacteria</taxon>
        <taxon>Pseudomonadati</taxon>
        <taxon>Planctomycetota</taxon>
        <taxon>Planctomycetia</taxon>
        <taxon>Planctomycetales</taxon>
        <taxon>Planctomycetaceae</taxon>
        <taxon>Alienimonas</taxon>
    </lineage>
</organism>
<sequence length="183" mass="19065">MCGSPSSQFKRSQKTGRAKCSTCGEIMEPDDDFAGGSAMEAPRSSRRSGGGRATDRAKNPGIALLVVGGLSALISLGYSGLTIVGAMQGPPPERPGMPAAEAAGQKFGFYAAAFGIPIGTFVLTGTILMGGYQMLNAQSWTWSLMGALAAMVPCCNFTFLIGFPIGIWALVVLFDPQVKTAFR</sequence>
<name>A0ABX1VD86_9PLAN</name>
<evidence type="ECO:0000313" key="4">
    <source>
        <dbReference type="Proteomes" id="UP000609651"/>
    </source>
</evidence>
<evidence type="ECO:0000256" key="2">
    <source>
        <dbReference type="SAM" id="Phobius"/>
    </source>
</evidence>
<evidence type="ECO:0000256" key="1">
    <source>
        <dbReference type="SAM" id="MobiDB-lite"/>
    </source>
</evidence>
<reference evidence="3 4" key="1">
    <citation type="journal article" date="2020" name="Syst. Appl. Microbiol.">
        <title>Alienimonas chondri sp. nov., a novel planctomycete isolated from the biofilm of the red alga Chondrus crispus.</title>
        <authorList>
            <person name="Vitorino I."/>
            <person name="Albuquerque L."/>
            <person name="Wiegand S."/>
            <person name="Kallscheuer N."/>
            <person name="da Costa M.S."/>
            <person name="Lobo-da-Cunha A."/>
            <person name="Jogler C."/>
            <person name="Lage O.M."/>
        </authorList>
    </citation>
    <scope>NUCLEOTIDE SEQUENCE [LARGE SCALE GENOMIC DNA]</scope>
    <source>
        <strain evidence="3 4">LzC2</strain>
    </source>
</reference>
<proteinExistence type="predicted"/>
<feature type="transmembrane region" description="Helical" evidence="2">
    <location>
        <begin position="107"/>
        <end position="132"/>
    </location>
</feature>
<accession>A0ABX1VD86</accession>
<feature type="compositionally biased region" description="Polar residues" evidence="1">
    <location>
        <begin position="1"/>
        <end position="10"/>
    </location>
</feature>
<evidence type="ECO:0000313" key="3">
    <source>
        <dbReference type="EMBL" id="NNJ25475.1"/>
    </source>
</evidence>
<gene>
    <name evidence="3" type="ORF">LzC2_15450</name>
</gene>
<dbReference type="EMBL" id="WTPX01000038">
    <property type="protein sequence ID" value="NNJ25475.1"/>
    <property type="molecule type" value="Genomic_DNA"/>
</dbReference>
<keyword evidence="2" id="KW-1133">Transmembrane helix</keyword>